<keyword evidence="6 13" id="KW-0347">Helicase</keyword>
<keyword evidence="4 9" id="KW-0863">Zinc-finger</keyword>
<keyword evidence="14" id="KW-1185">Reference proteome</keyword>
<dbReference type="SMART" id="SM00490">
    <property type="entry name" value="HELICc"/>
    <property type="match status" value="1"/>
</dbReference>
<organism evidence="13 14">
    <name type="scientific">Podospora aff. communis PSN243</name>
    <dbReference type="NCBI Taxonomy" id="3040156"/>
    <lineage>
        <taxon>Eukaryota</taxon>
        <taxon>Fungi</taxon>
        <taxon>Dikarya</taxon>
        <taxon>Ascomycota</taxon>
        <taxon>Pezizomycotina</taxon>
        <taxon>Sordariomycetes</taxon>
        <taxon>Sordariomycetidae</taxon>
        <taxon>Sordariales</taxon>
        <taxon>Podosporaceae</taxon>
        <taxon>Podospora</taxon>
    </lineage>
</organism>
<dbReference type="SUPFAM" id="SSF57850">
    <property type="entry name" value="RING/U-box"/>
    <property type="match status" value="1"/>
</dbReference>
<evidence type="ECO:0000256" key="3">
    <source>
        <dbReference type="ARBA" id="ARBA00022741"/>
    </source>
</evidence>
<dbReference type="GO" id="GO:0005524">
    <property type="term" value="F:ATP binding"/>
    <property type="evidence" value="ECO:0007669"/>
    <property type="project" value="UniProtKB-KW"/>
</dbReference>
<keyword evidence="7" id="KW-0862">Zinc</keyword>
<dbReference type="Pfam" id="PF00176">
    <property type="entry name" value="SNF2-rel_dom"/>
    <property type="match status" value="1"/>
</dbReference>
<dbReference type="SUPFAM" id="SSF52540">
    <property type="entry name" value="P-loop containing nucleoside triphosphate hydrolases"/>
    <property type="match status" value="2"/>
</dbReference>
<dbReference type="Gene3D" id="3.30.40.10">
    <property type="entry name" value="Zinc/RING finger domain, C3HC4 (zinc finger)"/>
    <property type="match status" value="1"/>
</dbReference>
<evidence type="ECO:0000256" key="9">
    <source>
        <dbReference type="PROSITE-ProRule" id="PRU00175"/>
    </source>
</evidence>
<keyword evidence="2" id="KW-0479">Metal-binding</keyword>
<dbReference type="GO" id="GO:0008270">
    <property type="term" value="F:zinc ion binding"/>
    <property type="evidence" value="ECO:0007669"/>
    <property type="project" value="UniProtKB-KW"/>
</dbReference>
<dbReference type="InterPro" id="IPR014001">
    <property type="entry name" value="Helicase_ATP-bd"/>
</dbReference>
<comment type="similarity">
    <text evidence="1">Belongs to the SNF2/RAD54 helicase family.</text>
</comment>
<accession>A0AAV9G210</accession>
<reference evidence="13" key="2">
    <citation type="submission" date="2023-05" db="EMBL/GenBank/DDBJ databases">
        <authorList>
            <consortium name="Lawrence Berkeley National Laboratory"/>
            <person name="Steindorff A."/>
            <person name="Hensen N."/>
            <person name="Bonometti L."/>
            <person name="Westerberg I."/>
            <person name="Brannstrom I.O."/>
            <person name="Guillou S."/>
            <person name="Cros-Aarteil S."/>
            <person name="Calhoun S."/>
            <person name="Haridas S."/>
            <person name="Kuo A."/>
            <person name="Mondo S."/>
            <person name="Pangilinan J."/>
            <person name="Riley R."/>
            <person name="Labutti K."/>
            <person name="Andreopoulos B."/>
            <person name="Lipzen A."/>
            <person name="Chen C."/>
            <person name="Yanf M."/>
            <person name="Daum C."/>
            <person name="Ng V."/>
            <person name="Clum A."/>
            <person name="Ohm R."/>
            <person name="Martin F."/>
            <person name="Silar P."/>
            <person name="Natvig D."/>
            <person name="Lalanne C."/>
            <person name="Gautier V."/>
            <person name="Ament-Velasquez S.L."/>
            <person name="Kruys A."/>
            <person name="Hutchinson M.I."/>
            <person name="Powell A.J."/>
            <person name="Barry K."/>
            <person name="Miller A.N."/>
            <person name="Grigoriev I.V."/>
            <person name="Debuchy R."/>
            <person name="Gladieux P."/>
            <person name="Thoren M.H."/>
            <person name="Johannesson H."/>
        </authorList>
    </citation>
    <scope>NUCLEOTIDE SEQUENCE</scope>
    <source>
        <strain evidence="13">PSN243</strain>
    </source>
</reference>
<comment type="caution">
    <text evidence="13">The sequence shown here is derived from an EMBL/GenBank/DDBJ whole genome shotgun (WGS) entry which is preliminary data.</text>
</comment>
<dbReference type="GO" id="GO:0004386">
    <property type="term" value="F:helicase activity"/>
    <property type="evidence" value="ECO:0007669"/>
    <property type="project" value="UniProtKB-KW"/>
</dbReference>
<dbReference type="InterPro" id="IPR001841">
    <property type="entry name" value="Znf_RING"/>
</dbReference>
<sequence length="955" mass="106395">MNDDTIGRAVMERTDRGSYFLDIADPSSGIRAWEAIWENDIFPSLDVADNFFDAVDPAIDFAGLGDSWSGIQDWADQSFPEADLQQDQVAQAVQEETDAAGGVQFCCYGTVRTAFTRLSRKPISIFVLLTVGIQIQIHNASIRLVGVMSELHAKIEPHEPYNAFSVSKDGSYLMLKFPDGCLFAQLNEALAGGLGSLDDLSSIEIKAFAETKSIYHVLARAKKPGEAKLKADVNIYGTVGDADRVVEKLSLAKLFLQDPEYGIANVEYINPHLIQFPGFDAAPAATAHHDVVGPGRSGRPGDVEDEQDNFKQALSSIYQSLKRQRNLQGVRGSSHLLTALLDHQETALSFMMQRESGPIPAEFSLWKRERNTVTTIYRHRLTGAESLDPPNELGGGILADEMGMGKSLSALALITSTRNEGIEWSKEPPENARMSRSSATLILVPSTLILNSWLAEIEKRIDKSLTVAKYYGRDRDADLEAYHSSDFVFTTYHTIAYSLNQRNKTIFNIEWFRVVLDEAHLIRRRETTLYQAASQISAKFRWCLTGTPIQNHLEDIGSLLGFLRIDQLENRAAFRNHIVAPFAEDVEAASRRFACLLDSVCLKRSHDLLDLPQMTEQYRYITLPEDERQMYDKTLADMAHLIREKARHNPGRRDQFGIFQAQLQLRLLCNHGTFQRPFLERQGLNRDRRAEREDFLHALGPTAEMTCSVCGIPITVFDVVGGESAGFRHACGHKLCEECLAEAQRPRGDGEDGGASTMVCPLCSTEVTSNRSPKDHGASAPISTGSRDGYFNKSGFSSKLNALLEDLEKNPPGTKSIVFSCWTRTLDLVSVHLTQRRILHQRIDGDQNLAERQRNMDHFISDASFPILLMSTGVGAFGLNLTAANRVYILEPQWNPSVEQQAIGRVSRLGQKKDVLVTRYLVSGTVEIRMQAQQIRKDELAKVGFQAARFGDDSG</sequence>
<evidence type="ECO:0000259" key="12">
    <source>
        <dbReference type="PROSITE" id="PS51194"/>
    </source>
</evidence>
<dbReference type="PROSITE" id="PS00518">
    <property type="entry name" value="ZF_RING_1"/>
    <property type="match status" value="1"/>
</dbReference>
<dbReference type="InterPro" id="IPR001650">
    <property type="entry name" value="Helicase_C-like"/>
</dbReference>
<dbReference type="GO" id="GO:0008094">
    <property type="term" value="F:ATP-dependent activity, acting on DNA"/>
    <property type="evidence" value="ECO:0007669"/>
    <property type="project" value="TreeGrafter"/>
</dbReference>
<dbReference type="PANTHER" id="PTHR45626">
    <property type="entry name" value="TRANSCRIPTION TERMINATION FACTOR 2-RELATED"/>
    <property type="match status" value="1"/>
</dbReference>
<dbReference type="InterPro" id="IPR049730">
    <property type="entry name" value="SNF2/RAD54-like_C"/>
</dbReference>
<dbReference type="InterPro" id="IPR038718">
    <property type="entry name" value="SNF2-like_sf"/>
</dbReference>
<dbReference type="Gene3D" id="3.40.50.300">
    <property type="entry name" value="P-loop containing nucleotide triphosphate hydrolases"/>
    <property type="match status" value="1"/>
</dbReference>
<evidence type="ECO:0000256" key="1">
    <source>
        <dbReference type="ARBA" id="ARBA00007025"/>
    </source>
</evidence>
<evidence type="ECO:0000313" key="14">
    <source>
        <dbReference type="Proteomes" id="UP001321760"/>
    </source>
</evidence>
<dbReference type="InterPro" id="IPR050628">
    <property type="entry name" value="SNF2_RAD54_helicase_TF"/>
</dbReference>
<keyword evidence="3" id="KW-0547">Nucleotide-binding</keyword>
<evidence type="ECO:0000256" key="5">
    <source>
        <dbReference type="ARBA" id="ARBA00022801"/>
    </source>
</evidence>
<dbReference type="Pfam" id="PF00271">
    <property type="entry name" value="Helicase_C"/>
    <property type="match status" value="1"/>
</dbReference>
<evidence type="ECO:0000256" key="7">
    <source>
        <dbReference type="ARBA" id="ARBA00022833"/>
    </source>
</evidence>
<dbReference type="InterPro" id="IPR017907">
    <property type="entry name" value="Znf_RING_CS"/>
</dbReference>
<dbReference type="SMART" id="SM00487">
    <property type="entry name" value="DEXDc"/>
    <property type="match status" value="1"/>
</dbReference>
<dbReference type="GO" id="GO:0006281">
    <property type="term" value="P:DNA repair"/>
    <property type="evidence" value="ECO:0007669"/>
    <property type="project" value="TreeGrafter"/>
</dbReference>
<dbReference type="InterPro" id="IPR013083">
    <property type="entry name" value="Znf_RING/FYVE/PHD"/>
</dbReference>
<feature type="domain" description="RING-type" evidence="10">
    <location>
        <begin position="707"/>
        <end position="764"/>
    </location>
</feature>
<dbReference type="PROSITE" id="PS50089">
    <property type="entry name" value="ZF_RING_2"/>
    <property type="match status" value="1"/>
</dbReference>
<dbReference type="InterPro" id="IPR027417">
    <property type="entry name" value="P-loop_NTPase"/>
</dbReference>
<keyword evidence="8" id="KW-0067">ATP-binding</keyword>
<protein>
    <submittedName>
        <fullName evidence="13">Helicase conserved domain-containing protein</fullName>
    </submittedName>
</protein>
<name>A0AAV9G210_9PEZI</name>
<dbReference type="AlphaFoldDB" id="A0AAV9G210"/>
<evidence type="ECO:0000256" key="6">
    <source>
        <dbReference type="ARBA" id="ARBA00022806"/>
    </source>
</evidence>
<dbReference type="CDD" id="cd18793">
    <property type="entry name" value="SF2_C_SNF"/>
    <property type="match status" value="1"/>
</dbReference>
<keyword evidence="5" id="KW-0378">Hydrolase</keyword>
<feature type="domain" description="Helicase ATP-binding" evidence="11">
    <location>
        <begin position="387"/>
        <end position="566"/>
    </location>
</feature>
<dbReference type="PROSITE" id="PS51194">
    <property type="entry name" value="HELICASE_CTER"/>
    <property type="match status" value="1"/>
</dbReference>
<proteinExistence type="inferred from homology"/>
<dbReference type="Proteomes" id="UP001321760">
    <property type="component" value="Unassembled WGS sequence"/>
</dbReference>
<dbReference type="GO" id="GO:0005634">
    <property type="term" value="C:nucleus"/>
    <property type="evidence" value="ECO:0007669"/>
    <property type="project" value="TreeGrafter"/>
</dbReference>
<dbReference type="PANTHER" id="PTHR45626:SF52">
    <property type="entry name" value="SINGLE-STRANDED DNA-DEPENDENT ATPASE (EUROFUNG)"/>
    <property type="match status" value="1"/>
</dbReference>
<dbReference type="CDD" id="cd18008">
    <property type="entry name" value="DEXDc_SHPRH-like"/>
    <property type="match status" value="1"/>
</dbReference>
<evidence type="ECO:0000259" key="11">
    <source>
        <dbReference type="PROSITE" id="PS51192"/>
    </source>
</evidence>
<gene>
    <name evidence="13" type="ORF">QBC34DRAFT_223794</name>
</gene>
<dbReference type="EMBL" id="MU866006">
    <property type="protein sequence ID" value="KAK4442833.1"/>
    <property type="molecule type" value="Genomic_DNA"/>
</dbReference>
<evidence type="ECO:0000256" key="8">
    <source>
        <dbReference type="ARBA" id="ARBA00022840"/>
    </source>
</evidence>
<evidence type="ECO:0000256" key="2">
    <source>
        <dbReference type="ARBA" id="ARBA00022723"/>
    </source>
</evidence>
<dbReference type="GO" id="GO:0016787">
    <property type="term" value="F:hydrolase activity"/>
    <property type="evidence" value="ECO:0007669"/>
    <property type="project" value="UniProtKB-KW"/>
</dbReference>
<dbReference type="Gene3D" id="3.40.50.10810">
    <property type="entry name" value="Tandem AAA-ATPase domain"/>
    <property type="match status" value="1"/>
</dbReference>
<dbReference type="PROSITE" id="PS51192">
    <property type="entry name" value="HELICASE_ATP_BIND_1"/>
    <property type="match status" value="1"/>
</dbReference>
<evidence type="ECO:0000313" key="13">
    <source>
        <dbReference type="EMBL" id="KAK4442833.1"/>
    </source>
</evidence>
<feature type="domain" description="Helicase C-terminal" evidence="12">
    <location>
        <begin position="799"/>
        <end position="951"/>
    </location>
</feature>
<dbReference type="InterPro" id="IPR000330">
    <property type="entry name" value="SNF2_N"/>
</dbReference>
<evidence type="ECO:0000256" key="4">
    <source>
        <dbReference type="ARBA" id="ARBA00022771"/>
    </source>
</evidence>
<evidence type="ECO:0000259" key="10">
    <source>
        <dbReference type="PROSITE" id="PS50089"/>
    </source>
</evidence>
<reference evidence="13" key="1">
    <citation type="journal article" date="2023" name="Mol. Phylogenet. Evol.">
        <title>Genome-scale phylogeny and comparative genomics of the fungal order Sordariales.</title>
        <authorList>
            <person name="Hensen N."/>
            <person name="Bonometti L."/>
            <person name="Westerberg I."/>
            <person name="Brannstrom I.O."/>
            <person name="Guillou S."/>
            <person name="Cros-Aarteil S."/>
            <person name="Calhoun S."/>
            <person name="Haridas S."/>
            <person name="Kuo A."/>
            <person name="Mondo S."/>
            <person name="Pangilinan J."/>
            <person name="Riley R."/>
            <person name="LaButti K."/>
            <person name="Andreopoulos B."/>
            <person name="Lipzen A."/>
            <person name="Chen C."/>
            <person name="Yan M."/>
            <person name="Daum C."/>
            <person name="Ng V."/>
            <person name="Clum A."/>
            <person name="Steindorff A."/>
            <person name="Ohm R.A."/>
            <person name="Martin F."/>
            <person name="Silar P."/>
            <person name="Natvig D.O."/>
            <person name="Lalanne C."/>
            <person name="Gautier V."/>
            <person name="Ament-Velasquez S.L."/>
            <person name="Kruys A."/>
            <person name="Hutchinson M.I."/>
            <person name="Powell A.J."/>
            <person name="Barry K."/>
            <person name="Miller A.N."/>
            <person name="Grigoriev I.V."/>
            <person name="Debuchy R."/>
            <person name="Gladieux P."/>
            <person name="Hiltunen Thoren M."/>
            <person name="Johannesson H."/>
        </authorList>
    </citation>
    <scope>NUCLEOTIDE SEQUENCE</scope>
    <source>
        <strain evidence="13">PSN243</strain>
    </source>
</reference>